<evidence type="ECO:0000256" key="2">
    <source>
        <dbReference type="ARBA" id="ARBA00022553"/>
    </source>
</evidence>
<organism evidence="6 7">
    <name type="scientific">Planosporangium thailandense</name>
    <dbReference type="NCBI Taxonomy" id="765197"/>
    <lineage>
        <taxon>Bacteria</taxon>
        <taxon>Bacillati</taxon>
        <taxon>Actinomycetota</taxon>
        <taxon>Actinomycetes</taxon>
        <taxon>Micromonosporales</taxon>
        <taxon>Micromonosporaceae</taxon>
        <taxon>Planosporangium</taxon>
    </lineage>
</organism>
<comment type="similarity">
    <text evidence="1">Belongs to the strictosidine synthase family.</text>
</comment>
<dbReference type="EMBL" id="JAATVY010000013">
    <property type="protein sequence ID" value="NJC71740.1"/>
    <property type="molecule type" value="Genomic_DNA"/>
</dbReference>
<dbReference type="PANTHER" id="PTHR10426:SF88">
    <property type="entry name" value="ADIPOCYTE PLASMA MEMBRANE-ASSOCIATED PROTEIN HEMOMUCIN-RELATED"/>
    <property type="match status" value="1"/>
</dbReference>
<dbReference type="InterPro" id="IPR011042">
    <property type="entry name" value="6-blade_b-propeller_TolB-like"/>
</dbReference>
<evidence type="ECO:0000259" key="5">
    <source>
        <dbReference type="Pfam" id="PF03088"/>
    </source>
</evidence>
<comment type="caution">
    <text evidence="6">The sequence shown here is derived from an EMBL/GenBank/DDBJ whole genome shotgun (WGS) entry which is preliminary data.</text>
</comment>
<keyword evidence="7" id="KW-1185">Reference proteome</keyword>
<evidence type="ECO:0000313" key="6">
    <source>
        <dbReference type="EMBL" id="NJC71740.1"/>
    </source>
</evidence>
<sequence>MATPTAPRWIDAAKAPASTPPPLEGEWAPADTRLDDLQRYPLPSGHGPEDVVVDAEGRLVTGTDDGRLWRWPVHDGQRPVPAPELVADTGGRPLGIEVDPRDGSLVVCDAERGLLRVTGDGAVTPLADRAAGKPIRLCDNAAVARDGTVYFSDSSDRYGFADWRLDLLEHRPNGRLLRYDPASGDTDVVAGGLYFPNGVALTPDESALLFVETSMHRLMRLPLDGGSPTRLADLPAYPDNMAPVGDGTYWIALPSPRVAALERLLPYPRVRQLVAKVPERLQPQPKRYGLAALVDGAGRVLRTLHGPAGRYLMITGVRQHGSTLWLGSLTENAVARVSLDAGPG</sequence>
<name>A0ABX0Y2E1_9ACTN</name>
<dbReference type="PANTHER" id="PTHR10426">
    <property type="entry name" value="STRICTOSIDINE SYNTHASE-RELATED"/>
    <property type="match status" value="1"/>
</dbReference>
<protein>
    <submittedName>
        <fullName evidence="6">SMP-30/gluconolactonase/LRE family protein</fullName>
    </submittedName>
</protein>
<dbReference type="InterPro" id="IPR018119">
    <property type="entry name" value="Strictosidine_synth_cons-reg"/>
</dbReference>
<evidence type="ECO:0000256" key="3">
    <source>
        <dbReference type="ARBA" id="ARBA00023180"/>
    </source>
</evidence>
<evidence type="ECO:0000256" key="4">
    <source>
        <dbReference type="SAM" id="MobiDB-lite"/>
    </source>
</evidence>
<dbReference type="Proteomes" id="UP000722989">
    <property type="component" value="Unassembled WGS sequence"/>
</dbReference>
<dbReference type="Pfam" id="PF03088">
    <property type="entry name" value="Str_synth"/>
    <property type="match status" value="1"/>
</dbReference>
<dbReference type="RefSeq" id="WP_167926640.1">
    <property type="nucleotide sequence ID" value="NZ_JAATVY010000013.1"/>
</dbReference>
<proteinExistence type="inferred from homology"/>
<accession>A0ABX0Y2E1</accession>
<keyword evidence="2" id="KW-0597">Phosphoprotein</keyword>
<dbReference type="Pfam" id="PF20067">
    <property type="entry name" value="SSL_N"/>
    <property type="match status" value="1"/>
</dbReference>
<keyword evidence="3" id="KW-0325">Glycoprotein</keyword>
<evidence type="ECO:0000313" key="7">
    <source>
        <dbReference type="Proteomes" id="UP000722989"/>
    </source>
</evidence>
<evidence type="ECO:0000256" key="1">
    <source>
        <dbReference type="ARBA" id="ARBA00009191"/>
    </source>
</evidence>
<feature type="region of interest" description="Disordered" evidence="4">
    <location>
        <begin position="1"/>
        <end position="24"/>
    </location>
</feature>
<dbReference type="SUPFAM" id="SSF63829">
    <property type="entry name" value="Calcium-dependent phosphotriesterase"/>
    <property type="match status" value="1"/>
</dbReference>
<gene>
    <name evidence="6" type="ORF">HC031_18735</name>
</gene>
<reference evidence="6 7" key="1">
    <citation type="submission" date="2020-03" db="EMBL/GenBank/DDBJ databases">
        <title>WGS of the type strain of Planosporangium spp.</title>
        <authorList>
            <person name="Thawai C."/>
        </authorList>
    </citation>
    <scope>NUCLEOTIDE SEQUENCE [LARGE SCALE GENOMIC DNA]</scope>
    <source>
        <strain evidence="6 7">TBRC 5610</strain>
    </source>
</reference>
<dbReference type="Gene3D" id="2.120.10.30">
    <property type="entry name" value="TolB, C-terminal domain"/>
    <property type="match status" value="1"/>
</dbReference>
<feature type="domain" description="Strictosidine synthase conserved region" evidence="5">
    <location>
        <begin position="143"/>
        <end position="220"/>
    </location>
</feature>